<protein>
    <submittedName>
        <fullName evidence="1">Uncharacterized protein</fullName>
    </submittedName>
</protein>
<dbReference type="EMBL" id="UINC01037327">
    <property type="protein sequence ID" value="SVB32648.1"/>
    <property type="molecule type" value="Genomic_DNA"/>
</dbReference>
<organism evidence="1">
    <name type="scientific">marine metagenome</name>
    <dbReference type="NCBI Taxonomy" id="408172"/>
    <lineage>
        <taxon>unclassified sequences</taxon>
        <taxon>metagenomes</taxon>
        <taxon>ecological metagenomes</taxon>
    </lineage>
</organism>
<dbReference type="SUPFAM" id="SSF48452">
    <property type="entry name" value="TPR-like"/>
    <property type="match status" value="1"/>
</dbReference>
<dbReference type="InterPro" id="IPR019734">
    <property type="entry name" value="TPR_rpt"/>
</dbReference>
<name>A0A382D2H2_9ZZZZ</name>
<dbReference type="Pfam" id="PF13432">
    <property type="entry name" value="TPR_16"/>
    <property type="match status" value="1"/>
</dbReference>
<evidence type="ECO:0000313" key="1">
    <source>
        <dbReference type="EMBL" id="SVB32648.1"/>
    </source>
</evidence>
<reference evidence="1" key="1">
    <citation type="submission" date="2018-05" db="EMBL/GenBank/DDBJ databases">
        <authorList>
            <person name="Lanie J.A."/>
            <person name="Ng W.-L."/>
            <person name="Kazmierczak K.M."/>
            <person name="Andrzejewski T.M."/>
            <person name="Davidsen T.M."/>
            <person name="Wayne K.J."/>
            <person name="Tettelin H."/>
            <person name="Glass J.I."/>
            <person name="Rusch D."/>
            <person name="Podicherti R."/>
            <person name="Tsui H.-C.T."/>
            <person name="Winkler M.E."/>
        </authorList>
    </citation>
    <scope>NUCLEOTIDE SEQUENCE</scope>
</reference>
<gene>
    <name evidence="1" type="ORF">METZ01_LOCUS185502</name>
</gene>
<dbReference type="AlphaFoldDB" id="A0A382D2H2"/>
<sequence length="277" mass="30970">MRTGPFSDPVVVALINRYFVPVHLNNIDGSGIRYNMPPGHEDAYFILETPETADGPEVESITYGWSDGHDGPVAAENTHVLEPWFMKQEMLKFLGRHSQFDHEWPELARLKDATDPVSRLRLVELLLDEGAADQALALLDAMPGPLTRTAQARARALRQQKRWDEAAAALSSAPAGPATIIEEARIAFDRGDSNLAQEMLDAFLAHHPDHVDAAEAYYLRGWLYFRAGDDNAALEVWREGIARHPVTKSLFSQKAHLTLIRQNWSIDTVARSDTDTH</sequence>
<dbReference type="PROSITE" id="PS50005">
    <property type="entry name" value="TPR"/>
    <property type="match status" value="1"/>
</dbReference>
<dbReference type="Gene3D" id="1.25.40.10">
    <property type="entry name" value="Tetratricopeptide repeat domain"/>
    <property type="match status" value="1"/>
</dbReference>
<accession>A0A382D2H2</accession>
<dbReference type="InterPro" id="IPR011990">
    <property type="entry name" value="TPR-like_helical_dom_sf"/>
</dbReference>
<proteinExistence type="predicted"/>